<organism evidence="4 5">
    <name type="scientific">Quillaja saponaria</name>
    <name type="common">Soap bark tree</name>
    <dbReference type="NCBI Taxonomy" id="32244"/>
    <lineage>
        <taxon>Eukaryota</taxon>
        <taxon>Viridiplantae</taxon>
        <taxon>Streptophyta</taxon>
        <taxon>Embryophyta</taxon>
        <taxon>Tracheophyta</taxon>
        <taxon>Spermatophyta</taxon>
        <taxon>Magnoliopsida</taxon>
        <taxon>eudicotyledons</taxon>
        <taxon>Gunneridae</taxon>
        <taxon>Pentapetalae</taxon>
        <taxon>rosids</taxon>
        <taxon>fabids</taxon>
        <taxon>Fabales</taxon>
        <taxon>Quillajaceae</taxon>
        <taxon>Quillaja</taxon>
    </lineage>
</organism>
<dbReference type="InterPro" id="IPR051358">
    <property type="entry name" value="TF_AMS/ICE1/BHLH6-like"/>
</dbReference>
<dbReference type="Pfam" id="PF22754">
    <property type="entry name" value="bHLH-TF_ACT-like_plant"/>
    <property type="match status" value="1"/>
</dbReference>
<evidence type="ECO:0000313" key="5">
    <source>
        <dbReference type="Proteomes" id="UP001163823"/>
    </source>
</evidence>
<keyword evidence="2" id="KW-0539">Nucleus</keyword>
<keyword evidence="5" id="KW-1185">Reference proteome</keyword>
<dbReference type="GO" id="GO:0003700">
    <property type="term" value="F:DNA-binding transcription factor activity"/>
    <property type="evidence" value="ECO:0007669"/>
    <property type="project" value="TreeGrafter"/>
</dbReference>
<dbReference type="GO" id="GO:0005634">
    <property type="term" value="C:nucleus"/>
    <property type="evidence" value="ECO:0007669"/>
    <property type="project" value="UniProtKB-SubCell"/>
</dbReference>
<dbReference type="KEGG" id="qsa:O6P43_012808"/>
<dbReference type="GO" id="GO:0043565">
    <property type="term" value="F:sequence-specific DNA binding"/>
    <property type="evidence" value="ECO:0007669"/>
    <property type="project" value="TreeGrafter"/>
</dbReference>
<protein>
    <submittedName>
        <fullName evidence="4">Transcription factor bHLH35-like protein</fullName>
    </submittedName>
</protein>
<evidence type="ECO:0000256" key="1">
    <source>
        <dbReference type="ARBA" id="ARBA00004123"/>
    </source>
</evidence>
<sequence>MAISRVQKRVTLRRKLHILRAINNSKSVKKHFIVLVNGRSSIVMNDALYMYKLKVLLERLKAEYANLIATRREYLNLMKHVQHPKDVKVEKVGSGFVVKVNCEKGADKLVTILEAFEEMGLNVQQARVSCNNAFALEAIAVAEDKSLDVRNVTEKLLMVIDQKQSDEKGLMEA</sequence>
<dbReference type="PANTHER" id="PTHR31945:SF27">
    <property type="entry name" value="TRANSCRIPTION FACTOR BHLH35-LIKE PROTEIN"/>
    <property type="match status" value="1"/>
</dbReference>
<evidence type="ECO:0000259" key="3">
    <source>
        <dbReference type="Pfam" id="PF22754"/>
    </source>
</evidence>
<evidence type="ECO:0000256" key="2">
    <source>
        <dbReference type="ARBA" id="ARBA00023242"/>
    </source>
</evidence>
<gene>
    <name evidence="4" type="ORF">O6P43_012808</name>
</gene>
<reference evidence="4" key="1">
    <citation type="journal article" date="2023" name="Science">
        <title>Elucidation of the pathway for biosynthesis of saponin adjuvants from the soapbark tree.</title>
        <authorList>
            <person name="Reed J."/>
            <person name="Orme A."/>
            <person name="El-Demerdash A."/>
            <person name="Owen C."/>
            <person name="Martin L.B.B."/>
            <person name="Misra R.C."/>
            <person name="Kikuchi S."/>
            <person name="Rejzek M."/>
            <person name="Martin A.C."/>
            <person name="Harkess A."/>
            <person name="Leebens-Mack J."/>
            <person name="Louveau T."/>
            <person name="Stephenson M.J."/>
            <person name="Osbourn A."/>
        </authorList>
    </citation>
    <scope>NUCLEOTIDE SEQUENCE</scope>
    <source>
        <strain evidence="4">S10</strain>
    </source>
</reference>
<dbReference type="EMBL" id="JARAOO010000005">
    <property type="protein sequence ID" value="KAJ7968749.1"/>
    <property type="molecule type" value="Genomic_DNA"/>
</dbReference>
<feature type="domain" description="Plant bHLH transcription factor ACT-like" evidence="3">
    <location>
        <begin position="86"/>
        <end position="160"/>
    </location>
</feature>
<comment type="caution">
    <text evidence="4">The sequence shown here is derived from an EMBL/GenBank/DDBJ whole genome shotgun (WGS) entry which is preliminary data.</text>
</comment>
<evidence type="ECO:0000313" key="4">
    <source>
        <dbReference type="EMBL" id="KAJ7968749.1"/>
    </source>
</evidence>
<dbReference type="Proteomes" id="UP001163823">
    <property type="component" value="Chromosome 5"/>
</dbReference>
<accession>A0AAD7M2G8</accession>
<comment type="subcellular location">
    <subcellularLocation>
        <location evidence="1">Nucleus</location>
    </subcellularLocation>
</comment>
<name>A0AAD7M2G8_QUISA</name>
<dbReference type="InterPro" id="IPR054502">
    <property type="entry name" value="bHLH-TF_ACT-like_plant"/>
</dbReference>
<dbReference type="AlphaFoldDB" id="A0AAD7M2G8"/>
<dbReference type="PANTHER" id="PTHR31945">
    <property type="entry name" value="TRANSCRIPTION FACTOR SCREAM2-RELATED"/>
    <property type="match status" value="1"/>
</dbReference>
<proteinExistence type="predicted"/>